<proteinExistence type="predicted"/>
<evidence type="ECO:0000313" key="14">
    <source>
        <dbReference type="EMBL" id="OZI28878.1"/>
    </source>
</evidence>
<dbReference type="Gene3D" id="3.40.50.300">
    <property type="entry name" value="P-loop containing nucleotide triphosphate hydrolases"/>
    <property type="match status" value="1"/>
</dbReference>
<dbReference type="Proteomes" id="UP000217005">
    <property type="component" value="Unassembled WGS sequence"/>
</dbReference>
<dbReference type="PANTHER" id="PTHR24221">
    <property type="entry name" value="ATP-BINDING CASSETTE SUB-FAMILY B"/>
    <property type="match status" value="1"/>
</dbReference>
<keyword evidence="5" id="KW-0547">Nucleotide-binding</keyword>
<evidence type="ECO:0000259" key="13">
    <source>
        <dbReference type="PROSITE" id="PS50929"/>
    </source>
</evidence>
<comment type="caution">
    <text evidence="14">The sequence shown here is derived from an EMBL/GenBank/DDBJ whole genome shotgun (WGS) entry which is preliminary data.</text>
</comment>
<evidence type="ECO:0000256" key="4">
    <source>
        <dbReference type="ARBA" id="ARBA00022692"/>
    </source>
</evidence>
<evidence type="ECO:0000256" key="7">
    <source>
        <dbReference type="ARBA" id="ARBA00022989"/>
    </source>
</evidence>
<keyword evidence="9" id="KW-0597">Phosphoprotein</keyword>
<dbReference type="PROSITE" id="PS00211">
    <property type="entry name" value="ABC_TRANSPORTER_1"/>
    <property type="match status" value="1"/>
</dbReference>
<dbReference type="GO" id="GO:0006879">
    <property type="term" value="P:intracellular iron ion homeostasis"/>
    <property type="evidence" value="ECO:0007669"/>
    <property type="project" value="TreeGrafter"/>
</dbReference>
<dbReference type="SUPFAM" id="SSF90123">
    <property type="entry name" value="ABC transporter transmembrane region"/>
    <property type="match status" value="1"/>
</dbReference>
<feature type="domain" description="ABC transmembrane type-1" evidence="13">
    <location>
        <begin position="32"/>
        <end position="315"/>
    </location>
</feature>
<organism evidence="14 15">
    <name type="scientific">Bordetella genomosp. 1</name>
    <dbReference type="NCBI Taxonomy" id="1395607"/>
    <lineage>
        <taxon>Bacteria</taxon>
        <taxon>Pseudomonadati</taxon>
        <taxon>Pseudomonadota</taxon>
        <taxon>Betaproteobacteria</taxon>
        <taxon>Burkholderiales</taxon>
        <taxon>Alcaligenaceae</taxon>
        <taxon>Bordetella</taxon>
    </lineage>
</organism>
<dbReference type="RefSeq" id="WP_094828804.1">
    <property type="nucleotide sequence ID" value="NZ_NEVL01000006.1"/>
</dbReference>
<feature type="domain" description="ABC transporter" evidence="12">
    <location>
        <begin position="349"/>
        <end position="583"/>
    </location>
</feature>
<dbReference type="InterPro" id="IPR039421">
    <property type="entry name" value="Type_1_exporter"/>
</dbReference>
<dbReference type="Pfam" id="PF00005">
    <property type="entry name" value="ABC_tran"/>
    <property type="match status" value="1"/>
</dbReference>
<dbReference type="PROSITE" id="PS50893">
    <property type="entry name" value="ABC_TRANSPORTER_2"/>
    <property type="match status" value="1"/>
</dbReference>
<feature type="transmembrane region" description="Helical" evidence="10">
    <location>
        <begin position="139"/>
        <end position="164"/>
    </location>
</feature>
<accession>A0A261RUY0</accession>
<evidence type="ECO:0000256" key="2">
    <source>
        <dbReference type="ARBA" id="ARBA00022448"/>
    </source>
</evidence>
<feature type="transmembrane region" description="Helical" evidence="10">
    <location>
        <begin position="258"/>
        <end position="277"/>
    </location>
</feature>
<feature type="transmembrane region" description="Helical" evidence="10">
    <location>
        <begin position="32"/>
        <end position="52"/>
    </location>
</feature>
<dbReference type="Gene3D" id="3.40.50.2300">
    <property type="match status" value="1"/>
</dbReference>
<dbReference type="GO" id="GO:0016887">
    <property type="term" value="F:ATP hydrolysis activity"/>
    <property type="evidence" value="ECO:0007669"/>
    <property type="project" value="InterPro"/>
</dbReference>
<dbReference type="SUPFAM" id="SSF55874">
    <property type="entry name" value="ATPase domain of HSP90 chaperone/DNA topoisomerase II/histidine kinase"/>
    <property type="match status" value="1"/>
</dbReference>
<dbReference type="FunFam" id="3.40.50.300:FF:000287">
    <property type="entry name" value="Multidrug ABC transporter ATP-binding protein"/>
    <property type="match status" value="1"/>
</dbReference>
<keyword evidence="2" id="KW-0813">Transport</keyword>
<dbReference type="SUPFAM" id="SSF52540">
    <property type="entry name" value="P-loop containing nucleoside triphosphate hydrolases"/>
    <property type="match status" value="1"/>
</dbReference>
<keyword evidence="6 14" id="KW-0067">ATP-binding</keyword>
<dbReference type="SMART" id="SM00382">
    <property type="entry name" value="AAA"/>
    <property type="match status" value="1"/>
</dbReference>
<evidence type="ECO:0000256" key="6">
    <source>
        <dbReference type="ARBA" id="ARBA00022840"/>
    </source>
</evidence>
<dbReference type="AlphaFoldDB" id="A0A261RUY0"/>
<dbReference type="InterPro" id="IPR001789">
    <property type="entry name" value="Sig_transdc_resp-reg_receiver"/>
</dbReference>
<dbReference type="InterPro" id="IPR017871">
    <property type="entry name" value="ABC_transporter-like_CS"/>
</dbReference>
<dbReference type="CDD" id="cd18582">
    <property type="entry name" value="ABC_6TM_ATM1_ABCB7"/>
    <property type="match status" value="1"/>
</dbReference>
<evidence type="ECO:0000259" key="12">
    <source>
        <dbReference type="PROSITE" id="PS50893"/>
    </source>
</evidence>
<evidence type="ECO:0000256" key="9">
    <source>
        <dbReference type="PROSITE-ProRule" id="PRU00169"/>
    </source>
</evidence>
<evidence type="ECO:0000256" key="3">
    <source>
        <dbReference type="ARBA" id="ARBA00022475"/>
    </source>
</evidence>
<dbReference type="Pfam" id="PF00072">
    <property type="entry name" value="Response_reg"/>
    <property type="match status" value="1"/>
</dbReference>
<evidence type="ECO:0000313" key="15">
    <source>
        <dbReference type="Proteomes" id="UP000217005"/>
    </source>
</evidence>
<dbReference type="InterPro" id="IPR011006">
    <property type="entry name" value="CheY-like_superfamily"/>
</dbReference>
<feature type="domain" description="Response regulatory" evidence="11">
    <location>
        <begin position="767"/>
        <end position="893"/>
    </location>
</feature>
<evidence type="ECO:0000256" key="10">
    <source>
        <dbReference type="SAM" id="Phobius"/>
    </source>
</evidence>
<reference evidence="14 15" key="1">
    <citation type="submission" date="2017-05" db="EMBL/GenBank/DDBJ databases">
        <title>Complete and WGS of Bordetella genogroups.</title>
        <authorList>
            <person name="Spilker T."/>
            <person name="LiPuma J."/>
        </authorList>
    </citation>
    <scope>NUCLEOTIDE SEQUENCE [LARGE SCALE GENOMIC DNA]</scope>
    <source>
        <strain evidence="14 15">AU17610</strain>
    </source>
</reference>
<sequence>MSEPNASASDFSRKEVNRTILRALWKYRGRTAVAIALLVAAKLLVVAVPAVLKAIVDMFSAPGPLVLPVFLLLGYALMRFGGGVFTELRDVVFARVALRTVADFTVSVFSRLQQLGARFHGGRPTGALARDVERGTAGVGFLMGTALFTLLPTLVEIVSVVLILVMGYSIWFALIVIITFIAYFSYTTVLVRKRVAYQRQLNELDSRASGQMVDSLLNYEAVKLNANEGLESDRLSRVLNEWTRVGERNQRSLSRLHVGQSGIIACGVASVMLLAGQQVVGREMTVGDLVLINAYIIQICLPLNTLGLIFRQAKEAFVNAESVCDLLRYPAETGGDANLPSLQAGPGEVRFESVDFGYDPGRQILWGVDLTVPAGTTLAVVGGSGSGKSTLGRLLLRFYDPDAGRVLINGHDLRAVNVRSVRRSVGIVPQDTMLFNETIAYNIAYSRPEATRDQIVQAARGARIHEFIESLPGGYDTPVGERGVKLSGGERQRVGIARAILKNPTIMVFDEATSALDTRTERAIQAELERLSRGRTTLIIAHRLSTIVHADNIVVLDRGRVVEQGRHEDLLKSQGIYAQMWILQRQQSALEEAMDRDTRQPVNLVAVVAGVLDGSRELAQEKGVNVYTLIGNEAARITGDPSALQQLVWDLCLHAIAVTPPGGRIEISLRREGPMTRLAVTDGRTEHEFDPALLQADPLLNSADALRIAAALDSAELAVRAQRQGGAFHSVTAPSGGVSYSVDFPVRAVEATPLRVDVNLPNLAGARVMLVDDQSEAREMVAEILKENGAQVAEFADGGSAIAAFAATPAAQWPQVLICDLSLGDVDGYEVVARVRVMEAERGAALSHRLPAIALSGHVSHEYRLRTLLAGFQVHLSKPVDPNQLLATVGALRPAVHAQPQREAS</sequence>
<comment type="subcellular location">
    <subcellularLocation>
        <location evidence="1">Cell membrane</location>
        <topology evidence="1">Multi-pass membrane protein</topology>
    </subcellularLocation>
</comment>
<dbReference type="PROSITE" id="PS50929">
    <property type="entry name" value="ABC_TM1F"/>
    <property type="match status" value="1"/>
</dbReference>
<dbReference type="GO" id="GO:0005886">
    <property type="term" value="C:plasma membrane"/>
    <property type="evidence" value="ECO:0007669"/>
    <property type="project" value="UniProtKB-SubCell"/>
</dbReference>
<gene>
    <name evidence="14" type="ORF">CEG14_23405</name>
</gene>
<evidence type="ECO:0000259" key="11">
    <source>
        <dbReference type="PROSITE" id="PS50110"/>
    </source>
</evidence>
<dbReference type="InterPro" id="IPR003439">
    <property type="entry name" value="ABC_transporter-like_ATP-bd"/>
</dbReference>
<dbReference type="PROSITE" id="PS50110">
    <property type="entry name" value="RESPONSE_REGULATORY"/>
    <property type="match status" value="1"/>
</dbReference>
<feature type="modified residue" description="4-aspartylphosphate" evidence="9">
    <location>
        <position position="820"/>
    </location>
</feature>
<dbReference type="InterPro" id="IPR036640">
    <property type="entry name" value="ABC1_TM_sf"/>
</dbReference>
<dbReference type="Gene3D" id="1.20.1560.10">
    <property type="entry name" value="ABC transporter type 1, transmembrane domain"/>
    <property type="match status" value="1"/>
</dbReference>
<dbReference type="InterPro" id="IPR011527">
    <property type="entry name" value="ABC1_TM_dom"/>
</dbReference>
<keyword evidence="7 10" id="KW-1133">Transmembrane helix</keyword>
<dbReference type="EMBL" id="NEVL01000006">
    <property type="protein sequence ID" value="OZI28878.1"/>
    <property type="molecule type" value="Genomic_DNA"/>
</dbReference>
<dbReference type="PANTHER" id="PTHR24221:SF402">
    <property type="entry name" value="IRON-SULFUR CLUSTERS TRANSPORTER ABCB7, MITOCHONDRIAL"/>
    <property type="match status" value="1"/>
</dbReference>
<keyword evidence="8 10" id="KW-0472">Membrane</keyword>
<dbReference type="SUPFAM" id="SSF52172">
    <property type="entry name" value="CheY-like"/>
    <property type="match status" value="1"/>
</dbReference>
<dbReference type="Gene3D" id="3.30.565.10">
    <property type="entry name" value="Histidine kinase-like ATPase, C-terminal domain"/>
    <property type="match status" value="1"/>
</dbReference>
<dbReference type="GO" id="GO:0000160">
    <property type="term" value="P:phosphorelay signal transduction system"/>
    <property type="evidence" value="ECO:0007669"/>
    <property type="project" value="InterPro"/>
</dbReference>
<dbReference type="InterPro" id="IPR003593">
    <property type="entry name" value="AAA+_ATPase"/>
</dbReference>
<dbReference type="InterPro" id="IPR036890">
    <property type="entry name" value="HATPase_C_sf"/>
</dbReference>
<dbReference type="InterPro" id="IPR027417">
    <property type="entry name" value="P-loop_NTPase"/>
</dbReference>
<evidence type="ECO:0000256" key="1">
    <source>
        <dbReference type="ARBA" id="ARBA00004651"/>
    </source>
</evidence>
<dbReference type="OrthoDB" id="8554730at2"/>
<dbReference type="GO" id="GO:0140359">
    <property type="term" value="F:ABC-type transporter activity"/>
    <property type="evidence" value="ECO:0007669"/>
    <property type="project" value="InterPro"/>
</dbReference>
<dbReference type="GO" id="GO:0005524">
    <property type="term" value="F:ATP binding"/>
    <property type="evidence" value="ECO:0007669"/>
    <property type="project" value="UniProtKB-KW"/>
</dbReference>
<evidence type="ECO:0000256" key="5">
    <source>
        <dbReference type="ARBA" id="ARBA00022741"/>
    </source>
</evidence>
<keyword evidence="4 10" id="KW-0812">Transmembrane</keyword>
<name>A0A261RUY0_9BORD</name>
<protein>
    <submittedName>
        <fullName evidence="14">ABC transporter ATP-binding protein</fullName>
    </submittedName>
</protein>
<dbReference type="Pfam" id="PF00664">
    <property type="entry name" value="ABC_membrane"/>
    <property type="match status" value="1"/>
</dbReference>
<feature type="transmembrane region" description="Helical" evidence="10">
    <location>
        <begin position="170"/>
        <end position="191"/>
    </location>
</feature>
<feature type="transmembrane region" description="Helical" evidence="10">
    <location>
        <begin position="58"/>
        <end position="78"/>
    </location>
</feature>
<keyword evidence="3" id="KW-1003">Cell membrane</keyword>
<evidence type="ECO:0000256" key="8">
    <source>
        <dbReference type="ARBA" id="ARBA00023136"/>
    </source>
</evidence>
<dbReference type="SMART" id="SM00448">
    <property type="entry name" value="REC"/>
    <property type="match status" value="1"/>
</dbReference>